<comment type="caution">
    <text evidence="1">The sequence shown here is derived from an EMBL/GenBank/DDBJ whole genome shotgun (WGS) entry which is preliminary data.</text>
</comment>
<organism evidence="1 2">
    <name type="scientific">Oceanicola granulosus (strain ATCC BAA-861 / DSM 15982 / KCTC 12143 / HTCC2516)</name>
    <dbReference type="NCBI Taxonomy" id="314256"/>
    <lineage>
        <taxon>Bacteria</taxon>
        <taxon>Pseudomonadati</taxon>
        <taxon>Pseudomonadota</taxon>
        <taxon>Alphaproteobacteria</taxon>
        <taxon>Rhodobacterales</taxon>
        <taxon>Roseobacteraceae</taxon>
        <taxon>Oceanicola</taxon>
    </lineage>
</organism>
<dbReference type="HOGENOM" id="CLU_3170906_0_0_5"/>
<proteinExistence type="predicted"/>
<protein>
    <submittedName>
        <fullName evidence="1">Uncharacterized protein</fullName>
    </submittedName>
</protein>
<dbReference type="Proteomes" id="UP000003635">
    <property type="component" value="Unassembled WGS sequence"/>
</dbReference>
<dbReference type="EMBL" id="AAOT01000031">
    <property type="protein sequence ID" value="EAR50310.1"/>
    <property type="molecule type" value="Genomic_DNA"/>
</dbReference>
<reference evidence="1 2" key="1">
    <citation type="journal article" date="2010" name="J. Bacteriol.">
        <title>Genome sequences of Oceanicola granulosus HTCC2516(T) and Oceanicola batsensis HTCC2597(TDelta).</title>
        <authorList>
            <person name="Thrash J.C."/>
            <person name="Cho J.C."/>
            <person name="Vergin K.L."/>
            <person name="Giovannoni S.J."/>
        </authorList>
    </citation>
    <scope>NUCLEOTIDE SEQUENCE [LARGE SCALE GENOMIC DNA]</scope>
    <source>
        <strain evidence="2">ATCC BAA-861 / DSM 15982 / KCTC 12143 / HTCC2516</strain>
    </source>
</reference>
<dbReference type="AlphaFoldDB" id="Q2CCC3"/>
<sequence length="47" mass="5372">MAQYVGAYSIIHARFQKRVLHIVPKTVGAVLRRLFQPVSIEELVHEA</sequence>
<evidence type="ECO:0000313" key="2">
    <source>
        <dbReference type="Proteomes" id="UP000003635"/>
    </source>
</evidence>
<keyword evidence="2" id="KW-1185">Reference proteome</keyword>
<evidence type="ECO:0000313" key="1">
    <source>
        <dbReference type="EMBL" id="EAR50310.1"/>
    </source>
</evidence>
<gene>
    <name evidence="1" type="ORF">OG2516_07183</name>
</gene>
<accession>Q2CCC3</accession>
<name>Q2CCC3_OCEGH</name>